<keyword evidence="1" id="KW-0472">Membrane</keyword>
<keyword evidence="1" id="KW-0812">Transmembrane</keyword>
<feature type="transmembrane region" description="Helical" evidence="1">
    <location>
        <begin position="32"/>
        <end position="57"/>
    </location>
</feature>
<dbReference type="EMBL" id="BK015735">
    <property type="protein sequence ID" value="DAE22611.1"/>
    <property type="molecule type" value="Genomic_DNA"/>
</dbReference>
<organism evidence="2">
    <name type="scientific">Siphoviridae sp. ct5co22</name>
    <dbReference type="NCBI Taxonomy" id="2826294"/>
    <lineage>
        <taxon>Viruses</taxon>
        <taxon>Duplodnaviria</taxon>
        <taxon>Heunggongvirae</taxon>
        <taxon>Uroviricota</taxon>
        <taxon>Caudoviricetes</taxon>
    </lineage>
</organism>
<accession>A0A8S5QUS8</accession>
<evidence type="ECO:0000313" key="2">
    <source>
        <dbReference type="EMBL" id="DAE22611.1"/>
    </source>
</evidence>
<keyword evidence="1" id="KW-1133">Transmembrane helix</keyword>
<protein>
    <submittedName>
        <fullName evidence="2">Uncharacterized protein</fullName>
    </submittedName>
</protein>
<evidence type="ECO:0000256" key="1">
    <source>
        <dbReference type="SAM" id="Phobius"/>
    </source>
</evidence>
<sequence>MRDIVIVIAAICAVGGLFMSVGSILDGRSDSWLSGFAAGCLAMSLTALLGAVVAAWVM</sequence>
<reference evidence="2" key="1">
    <citation type="journal article" date="2021" name="Proc. Natl. Acad. Sci. U.S.A.">
        <title>A Catalog of Tens of Thousands of Viruses from Human Metagenomes Reveals Hidden Associations with Chronic Diseases.</title>
        <authorList>
            <person name="Tisza M.J."/>
            <person name="Buck C.B."/>
        </authorList>
    </citation>
    <scope>NUCLEOTIDE SEQUENCE</scope>
    <source>
        <strain evidence="2">Ct5co22</strain>
    </source>
</reference>
<feature type="transmembrane region" description="Helical" evidence="1">
    <location>
        <begin position="6"/>
        <end position="25"/>
    </location>
</feature>
<proteinExistence type="predicted"/>
<name>A0A8S5QUS8_9CAUD</name>